<dbReference type="Proteomes" id="UP000297741">
    <property type="component" value="Unassembled WGS sequence"/>
</dbReference>
<gene>
    <name evidence="2" type="ORF">EEB11_17845</name>
</gene>
<dbReference type="Pfam" id="PF12893">
    <property type="entry name" value="Lumazine_bd_2"/>
    <property type="match status" value="1"/>
</dbReference>
<reference evidence="2 3" key="1">
    <citation type="submission" date="2018-11" db="EMBL/GenBank/DDBJ databases">
        <title>Tabrizicola sp. isolated from sediment of alpine lake.</title>
        <authorList>
            <person name="Liu Z."/>
        </authorList>
    </citation>
    <scope>NUCLEOTIDE SEQUENCE [LARGE SCALE GENOMIC DNA]</scope>
    <source>
        <strain evidence="2 3">DRYC-M-16</strain>
    </source>
</reference>
<evidence type="ECO:0000313" key="2">
    <source>
        <dbReference type="EMBL" id="TGD41616.1"/>
    </source>
</evidence>
<accession>A0ABY2KL09</accession>
<comment type="caution">
    <text evidence="2">The sequence shown here is derived from an EMBL/GenBank/DDBJ whole genome shotgun (WGS) entry which is preliminary data.</text>
</comment>
<proteinExistence type="predicted"/>
<dbReference type="Gene3D" id="3.10.450.50">
    <property type="match status" value="1"/>
</dbReference>
<dbReference type="EMBL" id="RPEM01000018">
    <property type="protein sequence ID" value="TGD41616.1"/>
    <property type="molecule type" value="Genomic_DNA"/>
</dbReference>
<organism evidence="2 3">
    <name type="scientific">Pseudotabrizicola sediminis</name>
    <dbReference type="NCBI Taxonomy" id="2486418"/>
    <lineage>
        <taxon>Bacteria</taxon>
        <taxon>Pseudomonadati</taxon>
        <taxon>Pseudomonadota</taxon>
        <taxon>Alphaproteobacteria</taxon>
        <taxon>Rhodobacterales</taxon>
        <taxon>Paracoccaceae</taxon>
        <taxon>Pseudotabrizicola</taxon>
    </lineage>
</organism>
<keyword evidence="3" id="KW-1185">Reference proteome</keyword>
<name>A0ABY2KL09_9RHOB</name>
<evidence type="ECO:0000313" key="3">
    <source>
        <dbReference type="Proteomes" id="UP000297741"/>
    </source>
</evidence>
<feature type="region of interest" description="Disordered" evidence="1">
    <location>
        <begin position="1"/>
        <end position="25"/>
    </location>
</feature>
<sequence>MARCAGQPLAPVPLDDQRPQGRRTVQDAQTYTEIAEVVRTYVEGMCQNDAAKLCSAMHEKACSIGHFEGGLEWENREGFIALVAEAVKEPDLSPWHVINAISVVGDVATVQVEDIWLGMHYDDTLTLLRHEGRWQIVSKVFFLRPAG</sequence>
<dbReference type="SUPFAM" id="SSF54427">
    <property type="entry name" value="NTF2-like"/>
    <property type="match status" value="1"/>
</dbReference>
<evidence type="ECO:0000256" key="1">
    <source>
        <dbReference type="SAM" id="MobiDB-lite"/>
    </source>
</evidence>
<dbReference type="InterPro" id="IPR039437">
    <property type="entry name" value="FrzH/put_lumazine-bd"/>
</dbReference>
<protein>
    <submittedName>
        <fullName evidence="2">Nuclear transport factor 2 family protein</fullName>
    </submittedName>
</protein>
<dbReference type="InterPro" id="IPR032710">
    <property type="entry name" value="NTF2-like_dom_sf"/>
</dbReference>